<sequence>MGKILVYKSGKVKMKLGDVHFDVAAGSNLSFAQEAVAVDTREKLYSSLGEVGKVAIVTPDIDCLLDCIKLE</sequence>
<keyword evidence="4" id="KW-0539">Nucleus</keyword>
<evidence type="ECO:0000313" key="5">
    <source>
        <dbReference type="EMBL" id="KAG2551061.1"/>
    </source>
</evidence>
<dbReference type="GO" id="GO:0042797">
    <property type="term" value="P:tRNA transcription by RNA polymerase III"/>
    <property type="evidence" value="ECO:0007669"/>
    <property type="project" value="TreeGrafter"/>
</dbReference>
<name>A0A8T0NM93_PANVG</name>
<dbReference type="GO" id="GO:0003677">
    <property type="term" value="F:DNA binding"/>
    <property type="evidence" value="ECO:0007669"/>
    <property type="project" value="InterPro"/>
</dbReference>
<dbReference type="PANTHER" id="PTHR13408:SF0">
    <property type="entry name" value="DNA-DIRECTED RNA POLYMERASE III SUBUNIT RPC4"/>
    <property type="match status" value="1"/>
</dbReference>
<proteinExistence type="predicted"/>
<evidence type="ECO:0000256" key="4">
    <source>
        <dbReference type="ARBA" id="ARBA00023242"/>
    </source>
</evidence>
<evidence type="ECO:0000313" key="6">
    <source>
        <dbReference type="Proteomes" id="UP000823388"/>
    </source>
</evidence>
<keyword evidence="3" id="KW-0804">Transcription</keyword>
<dbReference type="EMBL" id="CM029053">
    <property type="protein sequence ID" value="KAG2551061.1"/>
    <property type="molecule type" value="Genomic_DNA"/>
</dbReference>
<evidence type="ECO:0000256" key="3">
    <source>
        <dbReference type="ARBA" id="ARBA00023163"/>
    </source>
</evidence>
<comment type="subcellular location">
    <subcellularLocation>
        <location evidence="1">Nucleus</location>
    </subcellularLocation>
</comment>
<dbReference type="Proteomes" id="UP000823388">
    <property type="component" value="Chromosome 9K"/>
</dbReference>
<comment type="caution">
    <text evidence="5">The sequence shown here is derived from an EMBL/GenBank/DDBJ whole genome shotgun (WGS) entry which is preliminary data.</text>
</comment>
<keyword evidence="2" id="KW-0240">DNA-directed RNA polymerase</keyword>
<dbReference type="InterPro" id="IPR007811">
    <property type="entry name" value="RPC4"/>
</dbReference>
<keyword evidence="6" id="KW-1185">Reference proteome</keyword>
<gene>
    <name evidence="5" type="ORF">PVAP13_9KG370500</name>
</gene>
<dbReference type="PANTHER" id="PTHR13408">
    <property type="entry name" value="DNA-DIRECTED RNA POLYMERASE III"/>
    <property type="match status" value="1"/>
</dbReference>
<evidence type="ECO:0000256" key="1">
    <source>
        <dbReference type="ARBA" id="ARBA00004123"/>
    </source>
</evidence>
<reference evidence="5" key="1">
    <citation type="submission" date="2020-05" db="EMBL/GenBank/DDBJ databases">
        <title>WGS assembly of Panicum virgatum.</title>
        <authorList>
            <person name="Lovell J.T."/>
            <person name="Jenkins J."/>
            <person name="Shu S."/>
            <person name="Juenger T.E."/>
            <person name="Schmutz J."/>
        </authorList>
    </citation>
    <scope>NUCLEOTIDE SEQUENCE</scope>
    <source>
        <strain evidence="5">AP13</strain>
    </source>
</reference>
<organism evidence="5 6">
    <name type="scientific">Panicum virgatum</name>
    <name type="common">Blackwell switchgrass</name>
    <dbReference type="NCBI Taxonomy" id="38727"/>
    <lineage>
        <taxon>Eukaryota</taxon>
        <taxon>Viridiplantae</taxon>
        <taxon>Streptophyta</taxon>
        <taxon>Embryophyta</taxon>
        <taxon>Tracheophyta</taxon>
        <taxon>Spermatophyta</taxon>
        <taxon>Magnoliopsida</taxon>
        <taxon>Liliopsida</taxon>
        <taxon>Poales</taxon>
        <taxon>Poaceae</taxon>
        <taxon>PACMAD clade</taxon>
        <taxon>Panicoideae</taxon>
        <taxon>Panicodae</taxon>
        <taxon>Paniceae</taxon>
        <taxon>Panicinae</taxon>
        <taxon>Panicum</taxon>
        <taxon>Panicum sect. Hiantes</taxon>
    </lineage>
</organism>
<dbReference type="Pfam" id="PF05132">
    <property type="entry name" value="RNA_pol_Rpc4"/>
    <property type="match status" value="1"/>
</dbReference>
<accession>A0A8T0NM93</accession>
<dbReference type="AlphaFoldDB" id="A0A8T0NM93"/>
<protein>
    <submittedName>
        <fullName evidence="5">Uncharacterized protein</fullName>
    </submittedName>
</protein>
<evidence type="ECO:0000256" key="2">
    <source>
        <dbReference type="ARBA" id="ARBA00022478"/>
    </source>
</evidence>
<dbReference type="GO" id="GO:0005666">
    <property type="term" value="C:RNA polymerase III complex"/>
    <property type="evidence" value="ECO:0007669"/>
    <property type="project" value="InterPro"/>
</dbReference>